<gene>
    <name evidence="2" type="ORF">P0O24_11800</name>
</gene>
<evidence type="ECO:0000313" key="3">
    <source>
        <dbReference type="Proteomes" id="UP001215956"/>
    </source>
</evidence>
<dbReference type="Gene3D" id="2.60.40.4190">
    <property type="match status" value="1"/>
</dbReference>
<feature type="domain" description="S-layer family duplication" evidence="1">
    <location>
        <begin position="30"/>
        <end position="294"/>
    </location>
</feature>
<reference evidence="2 3" key="1">
    <citation type="submission" date="2023-03" db="EMBL/GenBank/DDBJ databases">
        <title>Whole genome sequencing of Methanotrichaceae archaeon M04Ac.</title>
        <authorList>
            <person name="Khomyakova M.A."/>
            <person name="Merkel A.Y."/>
            <person name="Slobodkin A.I."/>
        </authorList>
    </citation>
    <scope>NUCLEOTIDE SEQUENCE [LARGE SCALE GENOMIC DNA]</scope>
    <source>
        <strain evidence="2 3">M04Ac</strain>
    </source>
</reference>
<evidence type="ECO:0000313" key="2">
    <source>
        <dbReference type="EMBL" id="MDF0594262.1"/>
    </source>
</evidence>
<dbReference type="EMBL" id="JARFPL010000058">
    <property type="protein sequence ID" value="MDF0594262.1"/>
    <property type="molecule type" value="Genomic_DNA"/>
</dbReference>
<dbReference type="Pfam" id="PF07752">
    <property type="entry name" value="S-layer"/>
    <property type="match status" value="1"/>
</dbReference>
<proteinExistence type="predicted"/>
<dbReference type="Proteomes" id="UP001215956">
    <property type="component" value="Unassembled WGS sequence"/>
</dbReference>
<name>A0ABT5XHR0_9EURY</name>
<dbReference type="InterPro" id="IPR006457">
    <property type="entry name" value="S_layer-rel_Mac"/>
</dbReference>
<protein>
    <submittedName>
        <fullName evidence="2">S-layer protein domain-containing protein</fullName>
    </submittedName>
</protein>
<keyword evidence="3" id="KW-1185">Reference proteome</keyword>
<dbReference type="RefSeq" id="WP_316969963.1">
    <property type="nucleotide sequence ID" value="NZ_JARFPL010000058.1"/>
</dbReference>
<accession>A0ABT5XHR0</accession>
<dbReference type="Gene3D" id="2.60.98.40">
    <property type="match status" value="1"/>
</dbReference>
<organism evidence="2 3">
    <name type="scientific">Candidatus Methanocrinis alkalitolerans</name>
    <dbReference type="NCBI Taxonomy" id="3033395"/>
    <lineage>
        <taxon>Archaea</taxon>
        <taxon>Methanobacteriati</taxon>
        <taxon>Methanobacteriota</taxon>
        <taxon>Stenosarchaea group</taxon>
        <taxon>Methanomicrobia</taxon>
        <taxon>Methanotrichales</taxon>
        <taxon>Methanotrichaceae</taxon>
        <taxon>Methanocrinis</taxon>
    </lineage>
</organism>
<evidence type="ECO:0000259" key="1">
    <source>
        <dbReference type="Pfam" id="PF07752"/>
    </source>
</evidence>
<dbReference type="NCBIfam" id="TIGR01567">
    <property type="entry name" value="S_layer_rel_Mac"/>
    <property type="match status" value="1"/>
</dbReference>
<comment type="caution">
    <text evidence="2">The sequence shown here is derived from an EMBL/GenBank/DDBJ whole genome shotgun (WGS) entry which is preliminary data.</text>
</comment>
<sequence>MLAALVVQEVPAAADSGEIKSTVAEVVDGAVVQWNNTNFAGFYREIDEEGWIYGTEEIIMTISEGNVLAEDTGVVYRTEAQPNEFDFEEWGEYMTIGFLADEYFAAYVEGSHLFGRSTDANLMKDEQLSKVLMDDDEEWTFKKNDPLKFKEGYVLAIKGIDAYGNIWLELKKDGVIVDSSLLAPSKPGATLKDKTYVYRKDLGNTKKIVVIAVHFKGNVFHGTGTSLQDAATVNAIWQISDTITSIKEDTKFNKMTIQTVDADARWIMANNEDETITLTAGKDIPLMGSIGIRTTAETPLSFYLYRGELKR</sequence>